<keyword evidence="3" id="KW-1185">Reference proteome</keyword>
<evidence type="ECO:0000313" key="3">
    <source>
        <dbReference type="Proteomes" id="UP001225605"/>
    </source>
</evidence>
<dbReference type="Proteomes" id="UP001225605">
    <property type="component" value="Unassembled WGS sequence"/>
</dbReference>
<protein>
    <recommendedName>
        <fullName evidence="1">Amine oxidase domain-containing protein</fullName>
    </recommendedName>
</protein>
<proteinExistence type="predicted"/>
<dbReference type="InterPro" id="IPR036188">
    <property type="entry name" value="FAD/NAD-bd_sf"/>
</dbReference>
<dbReference type="EMBL" id="NSDM01000028">
    <property type="protein sequence ID" value="MDQ2589039.1"/>
    <property type="molecule type" value="Genomic_DNA"/>
</dbReference>
<evidence type="ECO:0000313" key="2">
    <source>
        <dbReference type="EMBL" id="MDQ2589039.1"/>
    </source>
</evidence>
<gene>
    <name evidence="2" type="ORF">CKY47_34870</name>
</gene>
<comment type="caution">
    <text evidence="2">The sequence shown here is derived from an EMBL/GenBank/DDBJ whole genome shotgun (WGS) entry which is preliminary data.</text>
</comment>
<dbReference type="Gene3D" id="3.90.660.50">
    <property type="match status" value="1"/>
</dbReference>
<organism evidence="2 3">
    <name type="scientific">Saccharothrix yanglingensis</name>
    <dbReference type="NCBI Taxonomy" id="659496"/>
    <lineage>
        <taxon>Bacteria</taxon>
        <taxon>Bacillati</taxon>
        <taxon>Actinomycetota</taxon>
        <taxon>Actinomycetes</taxon>
        <taxon>Pseudonocardiales</taxon>
        <taxon>Pseudonocardiaceae</taxon>
        <taxon>Saccharothrix</taxon>
    </lineage>
</organism>
<feature type="domain" description="Amine oxidase" evidence="1">
    <location>
        <begin position="29"/>
        <end position="160"/>
    </location>
</feature>
<dbReference type="PANTHER" id="PTHR43734">
    <property type="entry name" value="PHYTOENE DESATURASE"/>
    <property type="match status" value="1"/>
</dbReference>
<reference evidence="2 3" key="1">
    <citation type="submission" date="2017-06" db="EMBL/GenBank/DDBJ databases">
        <title>Cultured bacterium strain Saccharothrix yanglingensis Hhs.015.</title>
        <authorList>
            <person name="Xia Y."/>
        </authorList>
    </citation>
    <scope>NUCLEOTIDE SEQUENCE [LARGE SCALE GENOMIC DNA]</scope>
    <source>
        <strain evidence="2 3">Hhs.015</strain>
    </source>
</reference>
<dbReference type="SUPFAM" id="SSF51905">
    <property type="entry name" value="FAD/NAD(P)-binding domain"/>
    <property type="match status" value="1"/>
</dbReference>
<dbReference type="InterPro" id="IPR002937">
    <property type="entry name" value="Amino_oxidase"/>
</dbReference>
<evidence type="ECO:0000259" key="1">
    <source>
        <dbReference type="Pfam" id="PF01593"/>
    </source>
</evidence>
<dbReference type="Gene3D" id="3.50.50.60">
    <property type="entry name" value="FAD/NAD(P)-binding domain"/>
    <property type="match status" value="1"/>
</dbReference>
<dbReference type="PANTHER" id="PTHR43734:SF1">
    <property type="entry name" value="PHYTOENE DESATURASE"/>
    <property type="match status" value="1"/>
</dbReference>
<dbReference type="Pfam" id="PF01593">
    <property type="entry name" value="Amino_oxidase"/>
    <property type="match status" value="1"/>
</dbReference>
<dbReference type="RefSeq" id="WP_306750717.1">
    <property type="nucleotide sequence ID" value="NZ_NSDM01000028.1"/>
</dbReference>
<name>A0ABU0XEB2_9PSEU</name>
<sequence length="238" mass="25423">MRLLTRAVTADDRFTDAWPYRDLEDFVRRHTNDPTIANAFYFLAGLGFVLSPRDVSAGEALHCFRRGLLDNSLSYAQGGSKAVPTTYCRIAEELGADVRTGTGVKRILIHDGRVHGVELLDGTRLDADIVVSTSSVRTTALQLCDPATLPPAFVDHAKGITGSMIAIQAKIGLSRKLVDAGCLVGAVSDSIDPLRADATMPTSMMGSLTRGDIPDVIPLHCTVPTNFDASLAPLGINC</sequence>
<accession>A0ABU0XEB2</accession>